<keyword evidence="8 11" id="KW-0067">ATP-binding</keyword>
<dbReference type="PROSITE" id="PS50108">
    <property type="entry name" value="CRIB"/>
    <property type="match status" value="1"/>
</dbReference>
<accession>A0ABR4ISF5</accession>
<feature type="domain" description="CRIB" evidence="14">
    <location>
        <begin position="239"/>
        <end position="252"/>
    </location>
</feature>
<dbReference type="InterPro" id="IPR036936">
    <property type="entry name" value="CRIB_dom_sf"/>
</dbReference>
<sequence>MNHDTFSSLKFRRPSSKLHKDPPGYGSRPLNSQQSTTSLKRHPSAPVYPRSSAAGSREHLRTRSNAYGSSSSSLDQNSTGASPVLTGSEPGFLHSSQNSIRSRPPYSARLSLNDQSSDELVGAPFDSRGMLTALEENTAESVRSYHGKPVAKPVETPPNYYRSQTAPDTRGLRQSASFTTLHPRMEAFPNATSNDRPANTKRFSDDSNAVKPIGSGRSKKSSFSSFVNSMLGSPRGIKISAPENPVHVTHVGYDNQTGQFTGLPKEWQRLLQESGISKKEQEEHPQTMVDIMRFYEKNARGDDEVWHKFDHAYPQQQQSVASPISQPTGPTTYGAQRTSPPTSPRFPQNHEGSFENPRAPPPIPRAAPATPATPAGAQAMSPPVGSLVPNRAPPKPPTPANLVPSRPAPQPPTTNAYPAISTRPVPESHSPQFSTPPIPEMEPLPSEPQRSRSNSKTHGAQAPWPSVSANQYQQQQEQVMAAAQQALANKQLERSRSQRQQQQSPRLEQQSVAQPAPPPHAPSPEDSALAQNSQSLRAAPAARPRQRARQSNAMDVRARLVAICTPGDPTKLYHTLNKIGQGASGGVYTAYETDSNSCVAIKQMNLDLQPKKDLIINEILVMKDSKHKNIVNFLDSYLHGLDLWVVMEYMEGGSLTDVVTFNIMSEGQIAAVCRETLNGLQHLHSKGVIHRDIKSDNILLSPDGNIKLTDFGFCAQINDSQNKRNTMVGTPYWMAPEVVTRKEYGRKVDIWSLGIMAIEMIEGEPPYLTESPLRALYLIATNGTPKIKDEHNLSPVFRDFLHFALRVDPEKRASAHDLLKHPFMTACAPLMHLSPLVKAARISRAQEKAQKGGL</sequence>
<feature type="domain" description="Protein kinase" evidence="13">
    <location>
        <begin position="573"/>
        <end position="824"/>
    </location>
</feature>
<dbReference type="InterPro" id="IPR000095">
    <property type="entry name" value="CRIB_dom"/>
</dbReference>
<dbReference type="Gene3D" id="3.30.200.20">
    <property type="entry name" value="Phosphorylase Kinase, domain 1"/>
    <property type="match status" value="1"/>
</dbReference>
<gene>
    <name evidence="15" type="ORF">BDW59DRAFT_142042</name>
</gene>
<dbReference type="SMART" id="SM00220">
    <property type="entry name" value="S_TKc"/>
    <property type="match status" value="1"/>
</dbReference>
<dbReference type="InterPro" id="IPR011009">
    <property type="entry name" value="Kinase-like_dom_sf"/>
</dbReference>
<keyword evidence="5" id="KW-0808">Transferase</keyword>
<name>A0ABR4ISF5_9EURO</name>
<evidence type="ECO:0000259" key="13">
    <source>
        <dbReference type="PROSITE" id="PS50011"/>
    </source>
</evidence>
<evidence type="ECO:0000256" key="2">
    <source>
        <dbReference type="ARBA" id="ARBA00012513"/>
    </source>
</evidence>
<feature type="compositionally biased region" description="Polar residues" evidence="12">
    <location>
        <begin position="29"/>
        <end position="38"/>
    </location>
</feature>
<dbReference type="GO" id="GO:0016301">
    <property type="term" value="F:kinase activity"/>
    <property type="evidence" value="ECO:0007669"/>
    <property type="project" value="UniProtKB-KW"/>
</dbReference>
<dbReference type="EMBL" id="JBFXLS010000015">
    <property type="protein sequence ID" value="KAL2829797.1"/>
    <property type="molecule type" value="Genomic_DNA"/>
</dbReference>
<evidence type="ECO:0000256" key="11">
    <source>
        <dbReference type="PROSITE-ProRule" id="PRU10141"/>
    </source>
</evidence>
<dbReference type="InterPro" id="IPR051931">
    <property type="entry name" value="PAK3-like"/>
</dbReference>
<feature type="region of interest" description="Disordered" evidence="12">
    <location>
        <begin position="139"/>
        <end position="224"/>
    </location>
</feature>
<keyword evidence="6 11" id="KW-0547">Nucleotide-binding</keyword>
<dbReference type="EC" id="2.7.11.1" evidence="2"/>
<comment type="catalytic activity">
    <reaction evidence="10">
        <text>L-seryl-[protein] + ATP = O-phospho-L-seryl-[protein] + ADP + H(+)</text>
        <dbReference type="Rhea" id="RHEA:17989"/>
        <dbReference type="Rhea" id="RHEA-COMP:9863"/>
        <dbReference type="Rhea" id="RHEA-COMP:11604"/>
        <dbReference type="ChEBI" id="CHEBI:15378"/>
        <dbReference type="ChEBI" id="CHEBI:29999"/>
        <dbReference type="ChEBI" id="CHEBI:30616"/>
        <dbReference type="ChEBI" id="CHEBI:83421"/>
        <dbReference type="ChEBI" id="CHEBI:456216"/>
        <dbReference type="EC" id="2.7.11.1"/>
    </reaction>
</comment>
<dbReference type="PROSITE" id="PS50011">
    <property type="entry name" value="PROTEIN_KINASE_DOM"/>
    <property type="match status" value="1"/>
</dbReference>
<proteinExistence type="inferred from homology"/>
<evidence type="ECO:0000259" key="14">
    <source>
        <dbReference type="PROSITE" id="PS50108"/>
    </source>
</evidence>
<keyword evidence="7 15" id="KW-0418">Kinase</keyword>
<dbReference type="InterPro" id="IPR008271">
    <property type="entry name" value="Ser/Thr_kinase_AS"/>
</dbReference>
<keyword evidence="3" id="KW-0589">Pheromone response</keyword>
<feature type="compositionally biased region" description="Low complexity" evidence="12">
    <location>
        <begin position="366"/>
        <end position="379"/>
    </location>
</feature>
<evidence type="ECO:0000256" key="5">
    <source>
        <dbReference type="ARBA" id="ARBA00022679"/>
    </source>
</evidence>
<evidence type="ECO:0000256" key="6">
    <source>
        <dbReference type="ARBA" id="ARBA00022741"/>
    </source>
</evidence>
<keyword evidence="16" id="KW-1185">Reference proteome</keyword>
<evidence type="ECO:0000256" key="9">
    <source>
        <dbReference type="ARBA" id="ARBA00047899"/>
    </source>
</evidence>
<protein>
    <recommendedName>
        <fullName evidence="2">non-specific serine/threonine protein kinase</fullName>
        <ecNumber evidence="2">2.7.11.1</ecNumber>
    </recommendedName>
</protein>
<dbReference type="SMART" id="SM00285">
    <property type="entry name" value="PBD"/>
    <property type="match status" value="1"/>
</dbReference>
<comment type="catalytic activity">
    <reaction evidence="9">
        <text>L-threonyl-[protein] + ATP = O-phospho-L-threonyl-[protein] + ADP + H(+)</text>
        <dbReference type="Rhea" id="RHEA:46608"/>
        <dbReference type="Rhea" id="RHEA-COMP:11060"/>
        <dbReference type="Rhea" id="RHEA-COMP:11605"/>
        <dbReference type="ChEBI" id="CHEBI:15378"/>
        <dbReference type="ChEBI" id="CHEBI:30013"/>
        <dbReference type="ChEBI" id="CHEBI:30616"/>
        <dbReference type="ChEBI" id="CHEBI:61977"/>
        <dbReference type="ChEBI" id="CHEBI:456216"/>
        <dbReference type="EC" id="2.7.11.1"/>
    </reaction>
</comment>
<feature type="compositionally biased region" description="Low complexity" evidence="12">
    <location>
        <begin position="469"/>
        <end position="490"/>
    </location>
</feature>
<keyword evidence="4" id="KW-0723">Serine/threonine-protein kinase</keyword>
<feature type="binding site" evidence="11">
    <location>
        <position position="602"/>
    </location>
    <ligand>
        <name>ATP</name>
        <dbReference type="ChEBI" id="CHEBI:30616"/>
    </ligand>
</feature>
<dbReference type="PROSITE" id="PS00108">
    <property type="entry name" value="PROTEIN_KINASE_ST"/>
    <property type="match status" value="1"/>
</dbReference>
<comment type="caution">
    <text evidence="15">The sequence shown here is derived from an EMBL/GenBank/DDBJ whole genome shotgun (WGS) entry which is preliminary data.</text>
</comment>
<dbReference type="Pfam" id="PF00786">
    <property type="entry name" value="PBD"/>
    <property type="match status" value="1"/>
</dbReference>
<dbReference type="InterPro" id="IPR017441">
    <property type="entry name" value="Protein_kinase_ATP_BS"/>
</dbReference>
<comment type="similarity">
    <text evidence="1">Belongs to the protein kinase superfamily. STE Ser/Thr protein kinase family. STE20 subfamily.</text>
</comment>
<dbReference type="Pfam" id="PF00069">
    <property type="entry name" value="Pkinase"/>
    <property type="match status" value="1"/>
</dbReference>
<reference evidence="15 16" key="1">
    <citation type="submission" date="2024-07" db="EMBL/GenBank/DDBJ databases">
        <title>Section-level genome sequencing and comparative genomics of Aspergillus sections Usti and Cavernicolus.</title>
        <authorList>
            <consortium name="Lawrence Berkeley National Laboratory"/>
            <person name="Nybo J.L."/>
            <person name="Vesth T.C."/>
            <person name="Theobald S."/>
            <person name="Frisvad J.C."/>
            <person name="Larsen T.O."/>
            <person name="Kjaerboelling I."/>
            <person name="Rothschild-Mancinelli K."/>
            <person name="Lyhne E.K."/>
            <person name="Kogle M.E."/>
            <person name="Barry K."/>
            <person name="Clum A."/>
            <person name="Na H."/>
            <person name="Ledsgaard L."/>
            <person name="Lin J."/>
            <person name="Lipzen A."/>
            <person name="Kuo A."/>
            <person name="Riley R."/>
            <person name="Mondo S."/>
            <person name="LaButti K."/>
            <person name="Haridas S."/>
            <person name="Pangalinan J."/>
            <person name="Salamov A.A."/>
            <person name="Simmons B.A."/>
            <person name="Magnuson J.K."/>
            <person name="Chen J."/>
            <person name="Drula E."/>
            <person name="Henrissat B."/>
            <person name="Wiebenga A."/>
            <person name="Lubbers R.J."/>
            <person name="Gomes A.C."/>
            <person name="Makela M.R."/>
            <person name="Stajich J."/>
            <person name="Grigoriev I.V."/>
            <person name="Mortensen U.H."/>
            <person name="De vries R.P."/>
            <person name="Baker S.E."/>
            <person name="Andersen M.R."/>
        </authorList>
    </citation>
    <scope>NUCLEOTIDE SEQUENCE [LARGE SCALE GENOMIC DNA]</scope>
    <source>
        <strain evidence="15 16">CBS 600.67</strain>
    </source>
</reference>
<evidence type="ECO:0000256" key="8">
    <source>
        <dbReference type="ARBA" id="ARBA00022840"/>
    </source>
</evidence>
<evidence type="ECO:0000256" key="10">
    <source>
        <dbReference type="ARBA" id="ARBA00048679"/>
    </source>
</evidence>
<organism evidence="15 16">
    <name type="scientific">Aspergillus cavernicola</name>
    <dbReference type="NCBI Taxonomy" id="176166"/>
    <lineage>
        <taxon>Eukaryota</taxon>
        <taxon>Fungi</taxon>
        <taxon>Dikarya</taxon>
        <taxon>Ascomycota</taxon>
        <taxon>Pezizomycotina</taxon>
        <taxon>Eurotiomycetes</taxon>
        <taxon>Eurotiomycetidae</taxon>
        <taxon>Eurotiales</taxon>
        <taxon>Aspergillaceae</taxon>
        <taxon>Aspergillus</taxon>
        <taxon>Aspergillus subgen. Nidulantes</taxon>
    </lineage>
</organism>
<evidence type="ECO:0000256" key="4">
    <source>
        <dbReference type="ARBA" id="ARBA00022527"/>
    </source>
</evidence>
<dbReference type="CDD" id="cd01093">
    <property type="entry name" value="CRIB_PAK_like"/>
    <property type="match status" value="1"/>
</dbReference>
<dbReference type="PANTHER" id="PTHR45832:SF22">
    <property type="entry name" value="SERINE_THREONINE-PROTEIN KINASE SAMKA-RELATED"/>
    <property type="match status" value="1"/>
</dbReference>
<evidence type="ECO:0000256" key="3">
    <source>
        <dbReference type="ARBA" id="ARBA00022507"/>
    </source>
</evidence>
<feature type="compositionally biased region" description="Polar residues" evidence="12">
    <location>
        <begin position="316"/>
        <end position="340"/>
    </location>
</feature>
<feature type="compositionally biased region" description="Pro residues" evidence="12">
    <location>
        <begin position="434"/>
        <end position="446"/>
    </location>
</feature>
<dbReference type="Proteomes" id="UP001610335">
    <property type="component" value="Unassembled WGS sequence"/>
</dbReference>
<dbReference type="PROSITE" id="PS00107">
    <property type="entry name" value="PROTEIN_KINASE_ATP"/>
    <property type="match status" value="1"/>
</dbReference>
<feature type="region of interest" description="Disordered" evidence="12">
    <location>
        <begin position="1"/>
        <end position="123"/>
    </location>
</feature>
<evidence type="ECO:0000313" key="15">
    <source>
        <dbReference type="EMBL" id="KAL2829797.1"/>
    </source>
</evidence>
<evidence type="ECO:0000256" key="7">
    <source>
        <dbReference type="ARBA" id="ARBA00022777"/>
    </source>
</evidence>
<feature type="compositionally biased region" description="Polar residues" evidence="12">
    <location>
        <begin position="63"/>
        <end position="81"/>
    </location>
</feature>
<evidence type="ECO:0000256" key="12">
    <source>
        <dbReference type="SAM" id="MobiDB-lite"/>
    </source>
</evidence>
<dbReference type="InterPro" id="IPR033923">
    <property type="entry name" value="PAK_BD"/>
</dbReference>
<dbReference type="Gene3D" id="1.10.510.10">
    <property type="entry name" value="Transferase(Phosphotransferase) domain 1"/>
    <property type="match status" value="1"/>
</dbReference>
<evidence type="ECO:0000313" key="16">
    <source>
        <dbReference type="Proteomes" id="UP001610335"/>
    </source>
</evidence>
<dbReference type="InterPro" id="IPR000719">
    <property type="entry name" value="Prot_kinase_dom"/>
</dbReference>
<feature type="region of interest" description="Disordered" evidence="12">
    <location>
        <begin position="316"/>
        <end position="552"/>
    </location>
</feature>
<dbReference type="PANTHER" id="PTHR45832">
    <property type="entry name" value="SERINE/THREONINE-PROTEIN KINASE SAMKA-RELATED-RELATED"/>
    <property type="match status" value="1"/>
</dbReference>
<dbReference type="Gene3D" id="3.90.810.10">
    <property type="entry name" value="CRIB domain"/>
    <property type="match status" value="1"/>
</dbReference>
<feature type="compositionally biased region" description="Polar residues" evidence="12">
    <location>
        <begin position="161"/>
        <end position="180"/>
    </location>
</feature>
<dbReference type="CDD" id="cd06614">
    <property type="entry name" value="STKc_PAK"/>
    <property type="match status" value="1"/>
</dbReference>
<dbReference type="SUPFAM" id="SSF56112">
    <property type="entry name" value="Protein kinase-like (PK-like)"/>
    <property type="match status" value="1"/>
</dbReference>
<feature type="compositionally biased region" description="Low complexity" evidence="12">
    <location>
        <begin position="498"/>
        <end position="514"/>
    </location>
</feature>
<evidence type="ECO:0000256" key="1">
    <source>
        <dbReference type="ARBA" id="ARBA00008874"/>
    </source>
</evidence>